<reference evidence="2" key="1">
    <citation type="submission" date="2022-01" db="EMBL/GenBank/DDBJ databases">
        <authorList>
            <person name="King R."/>
        </authorList>
    </citation>
    <scope>NUCLEOTIDE SEQUENCE</scope>
</reference>
<evidence type="ECO:0000313" key="2">
    <source>
        <dbReference type="EMBL" id="CAG9805389.1"/>
    </source>
</evidence>
<dbReference type="AlphaFoldDB" id="A0A9N9RUW7"/>
<dbReference type="Proteomes" id="UP001153620">
    <property type="component" value="Chromosome 2"/>
</dbReference>
<evidence type="ECO:0000313" key="3">
    <source>
        <dbReference type="Proteomes" id="UP001153620"/>
    </source>
</evidence>
<accession>A0A9N9RUW7</accession>
<keyword evidence="1" id="KW-0812">Transmembrane</keyword>
<dbReference type="EMBL" id="OU895878">
    <property type="protein sequence ID" value="CAG9805389.1"/>
    <property type="molecule type" value="Genomic_DNA"/>
</dbReference>
<protein>
    <submittedName>
        <fullName evidence="2">Uncharacterized protein</fullName>
    </submittedName>
</protein>
<proteinExistence type="predicted"/>
<keyword evidence="3" id="KW-1185">Reference proteome</keyword>
<name>A0A9N9RUW7_9DIPT</name>
<evidence type="ECO:0000256" key="1">
    <source>
        <dbReference type="SAM" id="Phobius"/>
    </source>
</evidence>
<gene>
    <name evidence="2" type="ORF">CHIRRI_LOCUS8261</name>
</gene>
<reference evidence="2" key="2">
    <citation type="submission" date="2022-10" db="EMBL/GenBank/DDBJ databases">
        <authorList>
            <consortium name="ENA_rothamsted_submissions"/>
            <consortium name="culmorum"/>
            <person name="King R."/>
        </authorList>
    </citation>
    <scope>NUCLEOTIDE SEQUENCE</scope>
</reference>
<organism evidence="2 3">
    <name type="scientific">Chironomus riparius</name>
    <dbReference type="NCBI Taxonomy" id="315576"/>
    <lineage>
        <taxon>Eukaryota</taxon>
        <taxon>Metazoa</taxon>
        <taxon>Ecdysozoa</taxon>
        <taxon>Arthropoda</taxon>
        <taxon>Hexapoda</taxon>
        <taxon>Insecta</taxon>
        <taxon>Pterygota</taxon>
        <taxon>Neoptera</taxon>
        <taxon>Endopterygota</taxon>
        <taxon>Diptera</taxon>
        <taxon>Nematocera</taxon>
        <taxon>Chironomoidea</taxon>
        <taxon>Chironomidae</taxon>
        <taxon>Chironominae</taxon>
        <taxon>Chironomus</taxon>
    </lineage>
</organism>
<feature type="transmembrane region" description="Helical" evidence="1">
    <location>
        <begin position="7"/>
        <end position="27"/>
    </location>
</feature>
<keyword evidence="1" id="KW-1133">Transmembrane helix</keyword>
<sequence length="37" mass="4465">MVKLLMHCFIAICGIHQIVHHLINYLWDFLFKSFDAF</sequence>
<keyword evidence="1" id="KW-0472">Membrane</keyword>